<sequence>MNHHQPQSQNTVLQRFFTWIRSSGLMRGDDRWVGGVCSGIAARLGWSPTLVRALVIVFTLFFGFGAALYAFGWFLMPDARDGRILGEELFAGRWDWNCLGCFVFFAVALLIPGAGWVCIVLALLALWWLAKSGIRQREGYGFGYRGPQRNGMQRNGMQRNDSAAPYAGGQYAQPGFTPTGAPNGMPGGVPYAPYGSPQSYAQNGAGMPGAASAGSYGSVDTTHAASVNQPTQPPVGIFHPAPATSQESPFMPQASPAAPQTPLGEPQPSPYVSQSVSHNGANAGAPAPAMTASAVVAPPQQSSRRKPAGPIVVLGILGVACISFAVLMGWIWFDDLGIESIVRWGTIWISAVCVLMGIVVVALGIKGRRAGGLIPLGLIAGFCATCMIMVSSTYSVHWYRYTLADRQNTLQTIELKEGAGSENWYGMNEVQVGRTFAADSSDRTFGKLEQGVAFDGDSYDESKAILDLSAWGDLHQPHQVKTYSGKTITSSCPVGSIKVAARSAQVHIILPDGCTYGFGSEQTGYMIGPASVGGKYTLVYDTSGSFNFSLDGSSTFPSAPIGEKNYEWMTNSPDLEPESGPELLIAVPYAVEGRVNVVYASDWEDYNFRDYADRYGTESGNKERQRYLDAESDSAAGNQDSGTSNDSSKETEQ</sequence>
<dbReference type="STRING" id="1437610.BREU_1773"/>
<evidence type="ECO:0000256" key="1">
    <source>
        <dbReference type="ARBA" id="ARBA00004162"/>
    </source>
</evidence>
<gene>
    <name evidence="9" type="ORF">BREU_1773</name>
</gene>
<evidence type="ECO:0000256" key="6">
    <source>
        <dbReference type="SAM" id="MobiDB-lite"/>
    </source>
</evidence>
<evidence type="ECO:0000313" key="9">
    <source>
        <dbReference type="EMBL" id="KFI86705.1"/>
    </source>
</evidence>
<reference evidence="9 10" key="1">
    <citation type="submission" date="2014-03" db="EMBL/GenBank/DDBJ databases">
        <title>Genomics of Bifidobacteria.</title>
        <authorList>
            <person name="Ventura M."/>
            <person name="Milani C."/>
            <person name="Lugli G.A."/>
        </authorList>
    </citation>
    <scope>NUCLEOTIDE SEQUENCE [LARGE SCALE GENOMIC DNA]</scope>
    <source>
        <strain evidence="9 10">DSM 23975</strain>
    </source>
</reference>
<name>A0A087CTV5_9BIFI</name>
<dbReference type="GO" id="GO:0005886">
    <property type="term" value="C:plasma membrane"/>
    <property type="evidence" value="ECO:0007669"/>
    <property type="project" value="UniProtKB-SubCell"/>
</dbReference>
<feature type="transmembrane region" description="Helical" evidence="7">
    <location>
        <begin position="345"/>
        <end position="365"/>
    </location>
</feature>
<comment type="caution">
    <text evidence="9">The sequence shown here is derived from an EMBL/GenBank/DDBJ whole genome shotgun (WGS) entry which is preliminary data.</text>
</comment>
<dbReference type="InterPro" id="IPR007168">
    <property type="entry name" value="Phageshock_PspC_N"/>
</dbReference>
<dbReference type="AlphaFoldDB" id="A0A087CTV5"/>
<dbReference type="PANTHER" id="PTHR33885:SF3">
    <property type="entry name" value="PHAGE SHOCK PROTEIN C"/>
    <property type="match status" value="1"/>
</dbReference>
<keyword evidence="5 7" id="KW-0472">Membrane</keyword>
<keyword evidence="10" id="KW-1185">Reference proteome</keyword>
<evidence type="ECO:0000256" key="2">
    <source>
        <dbReference type="ARBA" id="ARBA00022475"/>
    </source>
</evidence>
<dbReference type="eggNOG" id="COG1983">
    <property type="taxonomic scope" value="Bacteria"/>
</dbReference>
<feature type="compositionally biased region" description="Polar residues" evidence="6">
    <location>
        <begin position="635"/>
        <end position="646"/>
    </location>
</feature>
<feature type="compositionally biased region" description="Basic and acidic residues" evidence="6">
    <location>
        <begin position="614"/>
        <end position="629"/>
    </location>
</feature>
<dbReference type="Pfam" id="PF04024">
    <property type="entry name" value="PspC"/>
    <property type="match status" value="1"/>
</dbReference>
<dbReference type="PANTHER" id="PTHR33885">
    <property type="entry name" value="PHAGE SHOCK PROTEIN C"/>
    <property type="match status" value="1"/>
</dbReference>
<evidence type="ECO:0000256" key="5">
    <source>
        <dbReference type="ARBA" id="ARBA00023136"/>
    </source>
</evidence>
<feature type="transmembrane region" description="Helical" evidence="7">
    <location>
        <begin position="377"/>
        <end position="399"/>
    </location>
</feature>
<comment type="subcellular location">
    <subcellularLocation>
        <location evidence="1">Cell membrane</location>
        <topology evidence="1">Single-pass membrane protein</topology>
    </subcellularLocation>
</comment>
<evidence type="ECO:0000256" key="7">
    <source>
        <dbReference type="SAM" id="Phobius"/>
    </source>
</evidence>
<dbReference type="InterPro" id="IPR052027">
    <property type="entry name" value="PspC"/>
</dbReference>
<keyword evidence="2" id="KW-1003">Cell membrane</keyword>
<feature type="transmembrane region" description="Helical" evidence="7">
    <location>
        <begin position="96"/>
        <end position="129"/>
    </location>
</feature>
<evidence type="ECO:0000256" key="3">
    <source>
        <dbReference type="ARBA" id="ARBA00022692"/>
    </source>
</evidence>
<feature type="domain" description="Phage shock protein PspC N-terminal" evidence="8">
    <location>
        <begin position="25"/>
        <end position="78"/>
    </location>
</feature>
<feature type="transmembrane region" description="Helical" evidence="7">
    <location>
        <begin position="311"/>
        <end position="333"/>
    </location>
</feature>
<evidence type="ECO:0000259" key="8">
    <source>
        <dbReference type="Pfam" id="PF04024"/>
    </source>
</evidence>
<keyword evidence="3 7" id="KW-0812">Transmembrane</keyword>
<keyword evidence="4 7" id="KW-1133">Transmembrane helix</keyword>
<feature type="compositionally biased region" description="Polar residues" evidence="6">
    <location>
        <begin position="219"/>
        <end position="230"/>
    </location>
</feature>
<evidence type="ECO:0000313" key="10">
    <source>
        <dbReference type="Proteomes" id="UP000028984"/>
    </source>
</evidence>
<feature type="compositionally biased region" description="Low complexity" evidence="6">
    <location>
        <begin position="204"/>
        <end position="218"/>
    </location>
</feature>
<protein>
    <submittedName>
        <fullName evidence="9">Phage shock protein C</fullName>
    </submittedName>
</protein>
<feature type="region of interest" description="Disordered" evidence="6">
    <location>
        <begin position="204"/>
        <end position="286"/>
    </location>
</feature>
<feature type="compositionally biased region" description="Low complexity" evidence="6">
    <location>
        <begin position="270"/>
        <end position="286"/>
    </location>
</feature>
<feature type="region of interest" description="Disordered" evidence="6">
    <location>
        <begin position="614"/>
        <end position="653"/>
    </location>
</feature>
<feature type="transmembrane region" description="Helical" evidence="7">
    <location>
        <begin position="53"/>
        <end position="76"/>
    </location>
</feature>
<accession>A0A087CTV5</accession>
<dbReference type="EMBL" id="JGZK01000004">
    <property type="protein sequence ID" value="KFI86705.1"/>
    <property type="molecule type" value="Genomic_DNA"/>
</dbReference>
<evidence type="ECO:0000256" key="4">
    <source>
        <dbReference type="ARBA" id="ARBA00022989"/>
    </source>
</evidence>
<proteinExistence type="predicted"/>
<organism evidence="9 10">
    <name type="scientific">Bifidobacterium reuteri DSM 23975</name>
    <dbReference type="NCBI Taxonomy" id="1437610"/>
    <lineage>
        <taxon>Bacteria</taxon>
        <taxon>Bacillati</taxon>
        <taxon>Actinomycetota</taxon>
        <taxon>Actinomycetes</taxon>
        <taxon>Bifidobacteriales</taxon>
        <taxon>Bifidobacteriaceae</taxon>
        <taxon>Bifidobacterium</taxon>
    </lineage>
</organism>
<dbReference type="Proteomes" id="UP000028984">
    <property type="component" value="Unassembled WGS sequence"/>
</dbReference>